<keyword evidence="5" id="KW-1185">Reference proteome</keyword>
<evidence type="ECO:0000256" key="2">
    <source>
        <dbReference type="SAM" id="MobiDB-lite"/>
    </source>
</evidence>
<keyword evidence="1" id="KW-0175">Coiled coil</keyword>
<keyword evidence="3" id="KW-0472">Membrane</keyword>
<dbReference type="EMBL" id="JAGINX010000001">
    <property type="protein sequence ID" value="MBP2318667.1"/>
    <property type="molecule type" value="Genomic_DNA"/>
</dbReference>
<reference evidence="4 5" key="1">
    <citation type="submission" date="2021-03" db="EMBL/GenBank/DDBJ databases">
        <title>Sequencing the genomes of 1000 actinobacteria strains.</title>
        <authorList>
            <person name="Klenk H.-P."/>
        </authorList>
    </citation>
    <scope>NUCLEOTIDE SEQUENCE [LARGE SCALE GENOMIC DNA]</scope>
    <source>
        <strain evidence="4 5">DSM 12544</strain>
    </source>
</reference>
<feature type="region of interest" description="Disordered" evidence="2">
    <location>
        <begin position="234"/>
        <end position="257"/>
    </location>
</feature>
<sequence length="530" mass="57423">MLTEALPSSLITSVPMPVGAILVGPLLIGAAVLALIGIGAVWLSGGKKQQRIIGRPGPQQMSGEASEKPDRLDTAPLETLRQEAGTMLIAADDAVRSSEQEVLFAQASYGEEEVAVFQQDIAQAHEHLSESFRLQHQLDREPPEQEHEARELVKRIFANCEKIHETLEAHRKEFEGMRNLERDPRPALEQLNRQLSDLAARRENVESQLPTLEKKYSEDALTQFRDNLTQSAEALQQASHARDAARGSAHAGSTSDAVVSIHHGEEAAGDAADLISSMEQHGQRLEQARRNLDVGLAQTEQDLAQARAIRDAGQAPELAGPIAAAETAAARVRRELSAEERIDPLELLQSLELAHRELDEPLNSVRDLQAKDRRARETLDAELLTARNQVQSSVDYMRSRRRFTSNTARTRLAEAERCLSEAQSFADSQPSRALEMASQAKTLAVQAAQIAQRESAETNMNAMGGGVAGRDPVGGGYGGGFGGGFGGGYRGGYGGGFGGGPLGGGFGGGYRMGYGRRGVRMRPRRRRGFF</sequence>
<name>A0ABS4T2J3_9MICC</name>
<feature type="transmembrane region" description="Helical" evidence="3">
    <location>
        <begin position="20"/>
        <end position="43"/>
    </location>
</feature>
<accession>A0ABS4T2J3</accession>
<organism evidence="4 5">
    <name type="scientific">Nesterenkonia lacusekhoensis</name>
    <dbReference type="NCBI Taxonomy" id="150832"/>
    <lineage>
        <taxon>Bacteria</taxon>
        <taxon>Bacillati</taxon>
        <taxon>Actinomycetota</taxon>
        <taxon>Actinomycetes</taxon>
        <taxon>Micrococcales</taxon>
        <taxon>Micrococcaceae</taxon>
        <taxon>Nesterenkonia</taxon>
    </lineage>
</organism>
<protein>
    <submittedName>
        <fullName evidence="4">Sugar-specific transcriptional regulator TrmB</fullName>
    </submittedName>
</protein>
<evidence type="ECO:0000256" key="1">
    <source>
        <dbReference type="SAM" id="Coils"/>
    </source>
</evidence>
<evidence type="ECO:0000256" key="3">
    <source>
        <dbReference type="SAM" id="Phobius"/>
    </source>
</evidence>
<feature type="region of interest" description="Disordered" evidence="2">
    <location>
        <begin position="51"/>
        <end position="73"/>
    </location>
</feature>
<keyword evidence="3" id="KW-0812">Transmembrane</keyword>
<gene>
    <name evidence="4" type="ORF">JOF45_001686</name>
</gene>
<proteinExistence type="predicted"/>
<comment type="caution">
    <text evidence="4">The sequence shown here is derived from an EMBL/GenBank/DDBJ whole genome shotgun (WGS) entry which is preliminary data.</text>
</comment>
<dbReference type="RefSeq" id="WP_210049080.1">
    <property type="nucleotide sequence ID" value="NZ_JAGINX010000001.1"/>
</dbReference>
<feature type="coiled-coil region" evidence="1">
    <location>
        <begin position="188"/>
        <end position="215"/>
    </location>
</feature>
<keyword evidence="3" id="KW-1133">Transmembrane helix</keyword>
<evidence type="ECO:0000313" key="5">
    <source>
        <dbReference type="Proteomes" id="UP001519331"/>
    </source>
</evidence>
<evidence type="ECO:0000313" key="4">
    <source>
        <dbReference type="EMBL" id="MBP2318667.1"/>
    </source>
</evidence>
<dbReference type="Proteomes" id="UP001519331">
    <property type="component" value="Unassembled WGS sequence"/>
</dbReference>